<evidence type="ECO:0000313" key="6">
    <source>
        <dbReference type="EMBL" id="RKQ95365.1"/>
    </source>
</evidence>
<dbReference type="InterPro" id="IPR036390">
    <property type="entry name" value="WH_DNA-bd_sf"/>
</dbReference>
<name>A0A495D1F7_9PROT</name>
<dbReference type="PANTHER" id="PTHR30537">
    <property type="entry name" value="HTH-TYPE TRANSCRIPTIONAL REGULATOR"/>
    <property type="match status" value="1"/>
</dbReference>
<keyword evidence="3" id="KW-0238">DNA-binding</keyword>
<organism evidence="6 7">
    <name type="scientific">Maricaulis maris</name>
    <dbReference type="NCBI Taxonomy" id="74318"/>
    <lineage>
        <taxon>Bacteria</taxon>
        <taxon>Pseudomonadati</taxon>
        <taxon>Pseudomonadota</taxon>
        <taxon>Alphaproteobacteria</taxon>
        <taxon>Maricaulales</taxon>
        <taxon>Maricaulaceae</taxon>
        <taxon>Maricaulis</taxon>
    </lineage>
</organism>
<comment type="caution">
    <text evidence="6">The sequence shown here is derived from an EMBL/GenBank/DDBJ whole genome shotgun (WGS) entry which is preliminary data.</text>
</comment>
<dbReference type="InterPro" id="IPR005119">
    <property type="entry name" value="LysR_subst-bd"/>
</dbReference>
<dbReference type="RefSeq" id="WP_121212336.1">
    <property type="nucleotide sequence ID" value="NZ_RBIM01000007.1"/>
</dbReference>
<evidence type="ECO:0000256" key="1">
    <source>
        <dbReference type="ARBA" id="ARBA00009437"/>
    </source>
</evidence>
<dbReference type="OrthoDB" id="9813056at2"/>
<dbReference type="SUPFAM" id="SSF53850">
    <property type="entry name" value="Periplasmic binding protein-like II"/>
    <property type="match status" value="1"/>
</dbReference>
<dbReference type="Gene3D" id="3.40.190.290">
    <property type="match status" value="1"/>
</dbReference>
<protein>
    <submittedName>
        <fullName evidence="6">LysR family transcriptional regulator</fullName>
    </submittedName>
</protein>
<reference evidence="6 7" key="1">
    <citation type="submission" date="2018-10" db="EMBL/GenBank/DDBJ databases">
        <title>Genomic Encyclopedia of Type Strains, Phase IV (KMG-IV): sequencing the most valuable type-strain genomes for metagenomic binning, comparative biology and taxonomic classification.</title>
        <authorList>
            <person name="Goeker M."/>
        </authorList>
    </citation>
    <scope>NUCLEOTIDE SEQUENCE [LARGE SCALE GENOMIC DNA]</scope>
    <source>
        <strain evidence="6 7">DSM 4734</strain>
    </source>
</reference>
<dbReference type="Gene3D" id="1.10.10.10">
    <property type="entry name" value="Winged helix-like DNA-binding domain superfamily/Winged helix DNA-binding domain"/>
    <property type="match status" value="1"/>
</dbReference>
<evidence type="ECO:0000259" key="5">
    <source>
        <dbReference type="PROSITE" id="PS50931"/>
    </source>
</evidence>
<keyword evidence="2" id="KW-0805">Transcription regulation</keyword>
<dbReference type="GO" id="GO:0043565">
    <property type="term" value="F:sequence-specific DNA binding"/>
    <property type="evidence" value="ECO:0007669"/>
    <property type="project" value="TreeGrafter"/>
</dbReference>
<dbReference type="SUPFAM" id="SSF46785">
    <property type="entry name" value="Winged helix' DNA-binding domain"/>
    <property type="match status" value="1"/>
</dbReference>
<accession>A0A495D1F7</accession>
<dbReference type="InterPro" id="IPR058163">
    <property type="entry name" value="LysR-type_TF_proteobact-type"/>
</dbReference>
<gene>
    <name evidence="6" type="ORF">C7435_3063</name>
</gene>
<dbReference type="GO" id="GO:0003700">
    <property type="term" value="F:DNA-binding transcription factor activity"/>
    <property type="evidence" value="ECO:0007669"/>
    <property type="project" value="InterPro"/>
</dbReference>
<dbReference type="InterPro" id="IPR000847">
    <property type="entry name" value="LysR_HTH_N"/>
</dbReference>
<dbReference type="Pfam" id="PF03466">
    <property type="entry name" value="LysR_substrate"/>
    <property type="match status" value="1"/>
</dbReference>
<feature type="domain" description="HTH lysR-type" evidence="5">
    <location>
        <begin position="1"/>
        <end position="58"/>
    </location>
</feature>
<evidence type="ECO:0000256" key="3">
    <source>
        <dbReference type="ARBA" id="ARBA00023125"/>
    </source>
</evidence>
<dbReference type="EMBL" id="RBIM01000007">
    <property type="protein sequence ID" value="RKQ95365.1"/>
    <property type="molecule type" value="Genomic_DNA"/>
</dbReference>
<dbReference type="PROSITE" id="PS50931">
    <property type="entry name" value="HTH_LYSR"/>
    <property type="match status" value="1"/>
</dbReference>
<dbReference type="GO" id="GO:0006351">
    <property type="term" value="P:DNA-templated transcription"/>
    <property type="evidence" value="ECO:0007669"/>
    <property type="project" value="TreeGrafter"/>
</dbReference>
<dbReference type="PANTHER" id="PTHR30537:SF5">
    <property type="entry name" value="HTH-TYPE TRANSCRIPTIONAL ACTIVATOR TTDR-RELATED"/>
    <property type="match status" value="1"/>
</dbReference>
<evidence type="ECO:0000313" key="7">
    <source>
        <dbReference type="Proteomes" id="UP000273675"/>
    </source>
</evidence>
<dbReference type="InterPro" id="IPR036388">
    <property type="entry name" value="WH-like_DNA-bd_sf"/>
</dbReference>
<dbReference type="CDD" id="cd08422">
    <property type="entry name" value="PBP2_CrgA_like"/>
    <property type="match status" value="1"/>
</dbReference>
<keyword evidence="4" id="KW-0804">Transcription</keyword>
<dbReference type="Pfam" id="PF00126">
    <property type="entry name" value="HTH_1"/>
    <property type="match status" value="1"/>
</dbReference>
<dbReference type="Proteomes" id="UP000273675">
    <property type="component" value="Unassembled WGS sequence"/>
</dbReference>
<dbReference type="AlphaFoldDB" id="A0A495D1F7"/>
<evidence type="ECO:0000256" key="2">
    <source>
        <dbReference type="ARBA" id="ARBA00023015"/>
    </source>
</evidence>
<proteinExistence type="inferred from homology"/>
<sequence>MDTDGVRLFVLAADLLNISAAGRQLGLAPAVASARLAKLERKLGADLLHRSTRKVSLSLEGAEFLPFAREILAQADAANAALGNTRMDVSGTLRFAASSTFVQLHIAPILPEFLDRHPGLHLDLKLSDTQMDLIEGGYDLALRNYAIEDSSLRARKLADDRRILCASPNYLARHGTPSTAADLADHQLIGFSNGPPRTLSTAGTGASGTFPPAGTRPRIICDDGASMRLAAQAGAGIAMSSLWSLYRDLQDGLLVRVLPDHEIDDGSAIWLVYPKSNVLTAKVRVFIDFLTEKIGRAPSWQDPSTPGHDI</sequence>
<evidence type="ECO:0000256" key="4">
    <source>
        <dbReference type="ARBA" id="ARBA00023163"/>
    </source>
</evidence>
<comment type="similarity">
    <text evidence="1">Belongs to the LysR transcriptional regulatory family.</text>
</comment>